<dbReference type="InterPro" id="IPR053927">
    <property type="entry name" value="FlgK_helical"/>
</dbReference>
<evidence type="ECO:0000259" key="9">
    <source>
        <dbReference type="Pfam" id="PF00460"/>
    </source>
</evidence>
<sequence>MSTFSGLEVAKRALSTQQSALYTTGHNISNANTEGYSRQRVNMTQSSAYPSASRNRPEIPGQIGTGVEAGSIQRIRDSFIDKQFRQENTKVGYYQSRTDMMSKLETILNEPSEQGISETFDQFWESLQDLSTNPEDAGARSVVKQRALALAEVFNYTSESIEEVRTNLKNEIDVEQSEINSLVDQINDLNGQIANVEPHGLVPNDLYDKRDHLIDELSEYMDINVTYSESSGKPSDLAQGIATITVKADDEDIQNNSGQAITLVNGSGEDGVVPGSDEAVNHMHVDYDEDNNVRAVFFADPNRDSSVTEEEYVAGLTEDLFDADAANDPMFIYGKDYEVNGKFASLIEGAGYVADGEDGTAFEYTGFADGEVQTSEGIPAGEINVMLEKIDKMVVNFANEFNQVHQQGYTLDGEQADDFNFFDFKEVDGEKDYSAESIYVTEDITENTDNIAASSDGTSGNGENAINLSEVYSKLKSDYTIYDDASGYDLEANGIDDDRELSSKTSIKSFYESIIGDLGVASEEAQRMQSNTLTLKQQVQESRQSISSVSLDEEMTNMIQYQHAYNAAARNMTAVDEMLDRIINSMGLVGR</sequence>
<keyword evidence="12" id="KW-0966">Cell projection</keyword>
<evidence type="ECO:0000256" key="7">
    <source>
        <dbReference type="RuleBase" id="RU362065"/>
    </source>
</evidence>
<dbReference type="Pfam" id="PF06429">
    <property type="entry name" value="Flg_bbr_C"/>
    <property type="match status" value="1"/>
</dbReference>
<evidence type="ECO:0000256" key="8">
    <source>
        <dbReference type="SAM" id="Coils"/>
    </source>
</evidence>
<feature type="domain" description="Flagellar basal body rod protein N-terminal" evidence="9">
    <location>
        <begin position="7"/>
        <end position="36"/>
    </location>
</feature>
<feature type="domain" description="Flagellar basal-body/hook protein C-terminal" evidence="10">
    <location>
        <begin position="545"/>
        <end position="584"/>
    </location>
</feature>
<dbReference type="InterPro" id="IPR010930">
    <property type="entry name" value="Flg_bb/hook_C_dom"/>
</dbReference>
<keyword evidence="13" id="KW-1185">Reference proteome</keyword>
<dbReference type="SUPFAM" id="SSF64518">
    <property type="entry name" value="Phase 1 flagellin"/>
    <property type="match status" value="1"/>
</dbReference>
<evidence type="ECO:0000259" key="11">
    <source>
        <dbReference type="Pfam" id="PF22638"/>
    </source>
</evidence>
<keyword evidence="5 7" id="KW-0964">Secreted</keyword>
<dbReference type="EMBL" id="CP095071">
    <property type="protein sequence ID" value="UOQ85169.1"/>
    <property type="molecule type" value="Genomic_DNA"/>
</dbReference>
<dbReference type="InterPro" id="IPR002371">
    <property type="entry name" value="FlgK"/>
</dbReference>
<dbReference type="Proteomes" id="UP000831537">
    <property type="component" value="Chromosome"/>
</dbReference>
<evidence type="ECO:0000256" key="5">
    <source>
        <dbReference type="ARBA" id="ARBA00022525"/>
    </source>
</evidence>
<dbReference type="InterPro" id="IPR001444">
    <property type="entry name" value="Flag_bb_rod_N"/>
</dbReference>
<evidence type="ECO:0000256" key="1">
    <source>
        <dbReference type="ARBA" id="ARBA00004365"/>
    </source>
</evidence>
<proteinExistence type="inferred from homology"/>
<dbReference type="PANTHER" id="PTHR30033">
    <property type="entry name" value="FLAGELLAR HOOK-ASSOCIATED PROTEIN 1"/>
    <property type="match status" value="1"/>
</dbReference>
<keyword evidence="8" id="KW-0175">Coiled coil</keyword>
<accession>A0ABY4GLS8</accession>
<evidence type="ECO:0000256" key="3">
    <source>
        <dbReference type="ARBA" id="ARBA00009677"/>
    </source>
</evidence>
<name>A0ABY4GLS8_9BACI</name>
<dbReference type="Pfam" id="PF00460">
    <property type="entry name" value="Flg_bb_rod"/>
    <property type="match status" value="1"/>
</dbReference>
<evidence type="ECO:0000256" key="6">
    <source>
        <dbReference type="ARBA" id="ARBA00023143"/>
    </source>
</evidence>
<gene>
    <name evidence="7 12" type="primary">flgK</name>
    <name evidence="12" type="ORF">MUN87_21405</name>
</gene>
<dbReference type="PANTHER" id="PTHR30033:SF1">
    <property type="entry name" value="FLAGELLAR HOOK-ASSOCIATED PROTEIN 1"/>
    <property type="match status" value="1"/>
</dbReference>
<dbReference type="RefSeq" id="WP_244743873.1">
    <property type="nucleotide sequence ID" value="NZ_CP095071.1"/>
</dbReference>
<comment type="similarity">
    <text evidence="3 7">Belongs to the flagella basal body rod proteins family.</text>
</comment>
<evidence type="ECO:0000256" key="4">
    <source>
        <dbReference type="ARBA" id="ARBA00016244"/>
    </source>
</evidence>
<evidence type="ECO:0000313" key="13">
    <source>
        <dbReference type="Proteomes" id="UP000831537"/>
    </source>
</evidence>
<evidence type="ECO:0000313" key="12">
    <source>
        <dbReference type="EMBL" id="UOQ85169.1"/>
    </source>
</evidence>
<keyword evidence="6 7" id="KW-0975">Bacterial flagellum</keyword>
<protein>
    <recommendedName>
        <fullName evidence="4 7">Flagellar hook-associated protein 1</fullName>
        <shortName evidence="7">HAP1</shortName>
    </recommendedName>
</protein>
<dbReference type="NCBIfam" id="TIGR02492">
    <property type="entry name" value="flgK_ends"/>
    <property type="match status" value="1"/>
</dbReference>
<evidence type="ECO:0000259" key="10">
    <source>
        <dbReference type="Pfam" id="PF06429"/>
    </source>
</evidence>
<organism evidence="12 13">
    <name type="scientific">Gracilibacillus salinarum</name>
    <dbReference type="NCBI Taxonomy" id="2932255"/>
    <lineage>
        <taxon>Bacteria</taxon>
        <taxon>Bacillati</taxon>
        <taxon>Bacillota</taxon>
        <taxon>Bacilli</taxon>
        <taxon>Bacillales</taxon>
        <taxon>Bacillaceae</taxon>
        <taxon>Gracilibacillus</taxon>
    </lineage>
</organism>
<reference evidence="12 13" key="1">
    <citation type="submission" date="2022-04" db="EMBL/GenBank/DDBJ databases">
        <title>Gracilibacillus sp. isolated from saltern.</title>
        <authorList>
            <person name="Won M."/>
            <person name="Lee C.-M."/>
            <person name="Woen H.-Y."/>
            <person name="Kwon S.-W."/>
        </authorList>
    </citation>
    <scope>NUCLEOTIDE SEQUENCE [LARGE SCALE GENOMIC DNA]</scope>
    <source>
        <strain evidence="12 13">SSPM10-3</strain>
    </source>
</reference>
<dbReference type="PRINTS" id="PR01005">
    <property type="entry name" value="FLGHOOKAP1"/>
</dbReference>
<feature type="domain" description="Flagellar hook-associated protein FlgK helical" evidence="11">
    <location>
        <begin position="101"/>
        <end position="249"/>
    </location>
</feature>
<feature type="coiled-coil region" evidence="8">
    <location>
        <begin position="158"/>
        <end position="192"/>
    </location>
</feature>
<keyword evidence="12" id="KW-0969">Cilium</keyword>
<keyword evidence="12" id="KW-0282">Flagellum</keyword>
<evidence type="ECO:0000256" key="2">
    <source>
        <dbReference type="ARBA" id="ARBA00004613"/>
    </source>
</evidence>
<comment type="subcellular location">
    <subcellularLocation>
        <location evidence="1 7">Bacterial flagellum</location>
    </subcellularLocation>
    <subcellularLocation>
        <location evidence="2 7">Secreted</location>
    </subcellularLocation>
</comment>
<dbReference type="Pfam" id="PF22638">
    <property type="entry name" value="FlgK_D1"/>
    <property type="match status" value="1"/>
</dbReference>